<reference evidence="2" key="2">
    <citation type="submission" date="2021-08" db="EMBL/GenBank/DDBJ databases">
        <authorList>
            <person name="Tani A."/>
            <person name="Ola A."/>
            <person name="Ogura Y."/>
            <person name="Katsura K."/>
            <person name="Hayashi T."/>
        </authorList>
    </citation>
    <scope>NUCLEOTIDE SEQUENCE</scope>
    <source>
        <strain evidence="2">DSM 23632</strain>
    </source>
</reference>
<dbReference type="InterPro" id="IPR011928">
    <property type="entry name" value="Phage_phiJL001_Gp84"/>
</dbReference>
<comment type="caution">
    <text evidence="2">The sequence shown here is derived from an EMBL/GenBank/DDBJ whole genome shotgun (WGS) entry which is preliminary data.</text>
</comment>
<sequence length="291" mass="30117">MRDLPPAFAAHLAGGVTNLCRCWSLRRRDGAALGFTDHDRDLTLAGLVHAARTGLEAAEASAELGFAVSGGDVSGALTALGITEADIAGGLYDGAAVETWLVDWTNPETRLLLDIGTVGEIRRAGDAFVAELRGLADRLDSERGRTYRATCGAELGDARCRVDLAAFRTAGHVTALPEPATLAAALAGSFPEGFFSGGRLTWSTGANAGLSGDVRVQVGPLVELWEAPPRGIAPGDAFALTAGCDKRLSTCAGTFANAVNFQGFPHMPGNDFVARTAPGSEAVLDGGSFFR</sequence>
<dbReference type="Pfam" id="PF09931">
    <property type="entry name" value="Phage_phiJL001_Gp84_N"/>
    <property type="match status" value="1"/>
</dbReference>
<proteinExistence type="predicted"/>
<evidence type="ECO:0000313" key="2">
    <source>
        <dbReference type="EMBL" id="GJE59757.1"/>
    </source>
</evidence>
<protein>
    <recommendedName>
        <fullName evidence="1">Bacteriophage phiJL001 Gp84 C-terminal domain-containing protein</fullName>
    </recommendedName>
</protein>
<dbReference type="InterPro" id="IPR018964">
    <property type="entry name" value="Phage_phiJL001_Gp84_C"/>
</dbReference>
<keyword evidence="3" id="KW-1185">Reference proteome</keyword>
<reference evidence="2" key="1">
    <citation type="journal article" date="2021" name="Front. Microbiol.">
        <title>Comprehensive Comparative Genomics and Phenotyping of Methylobacterium Species.</title>
        <authorList>
            <person name="Alessa O."/>
            <person name="Ogura Y."/>
            <person name="Fujitani Y."/>
            <person name="Takami H."/>
            <person name="Hayashi T."/>
            <person name="Sahin N."/>
            <person name="Tani A."/>
        </authorList>
    </citation>
    <scope>NUCLEOTIDE SEQUENCE</scope>
    <source>
        <strain evidence="2">DSM 23632</strain>
    </source>
</reference>
<evidence type="ECO:0000259" key="1">
    <source>
        <dbReference type="Pfam" id="PF09356"/>
    </source>
</evidence>
<dbReference type="Pfam" id="PF09356">
    <property type="entry name" value="Phage_BR0599"/>
    <property type="match status" value="1"/>
</dbReference>
<dbReference type="EMBL" id="BPRB01000092">
    <property type="protein sequence ID" value="GJE59757.1"/>
    <property type="molecule type" value="Genomic_DNA"/>
</dbReference>
<evidence type="ECO:0000313" key="3">
    <source>
        <dbReference type="Proteomes" id="UP001055057"/>
    </source>
</evidence>
<gene>
    <name evidence="2" type="ORF">MPOCJGCO_1859</name>
</gene>
<organism evidence="2 3">
    <name type="scientific">Methylobacterium trifolii</name>
    <dbReference type="NCBI Taxonomy" id="1003092"/>
    <lineage>
        <taxon>Bacteria</taxon>
        <taxon>Pseudomonadati</taxon>
        <taxon>Pseudomonadota</taxon>
        <taxon>Alphaproteobacteria</taxon>
        <taxon>Hyphomicrobiales</taxon>
        <taxon>Methylobacteriaceae</taxon>
        <taxon>Methylobacterium</taxon>
    </lineage>
</organism>
<dbReference type="NCBIfam" id="TIGR02218">
    <property type="entry name" value="phg_TIGR02218"/>
    <property type="match status" value="1"/>
</dbReference>
<feature type="domain" description="Bacteriophage phiJL001 Gp84 C-terminal" evidence="1">
    <location>
        <begin position="193"/>
        <end position="271"/>
    </location>
</feature>
<name>A0ABQ4TYQ6_9HYPH</name>
<dbReference type="RefSeq" id="WP_238182328.1">
    <property type="nucleotide sequence ID" value="NZ_BPRB01000092.1"/>
</dbReference>
<accession>A0ABQ4TYQ6</accession>
<dbReference type="Proteomes" id="UP001055057">
    <property type="component" value="Unassembled WGS sequence"/>
</dbReference>